<name>S7TUT2_DESML</name>
<feature type="compositionally biased region" description="Basic and acidic residues" evidence="1">
    <location>
        <begin position="30"/>
        <end position="40"/>
    </location>
</feature>
<feature type="compositionally biased region" description="Basic and acidic residues" evidence="1">
    <location>
        <begin position="54"/>
        <end position="67"/>
    </location>
</feature>
<sequence>MYKYAAPIICFFVLFCNGCEENAAPPPEPKVVHKKIDQKPVVKPSTGKSIPPGSRKDETDSRVRKIDGPLMKGDNAARNAADPTGIDEAPEKIDVTATVIERIGMDDHPLNEQSLHDILNLVDKTAKKTLAHPSGYSAENKIDPFEPLIKPKPVEKPKPPATRKKPVVPTRRLTPLEKMDLNQLKLVGIVRADSGNKALIEDSTGKGYIVVHGTCMGIHSGKVVDILKDRVVVEEEDKDLSGNVRIHKRELKFQRPSGDDQYEM</sequence>
<dbReference type="AlphaFoldDB" id="S7TUT2"/>
<proteinExistence type="predicted"/>
<dbReference type="RefSeq" id="WP_020876756.1">
    <property type="nucleotide sequence ID" value="NZ_ATHJ01000080.1"/>
</dbReference>
<dbReference type="STRING" id="897.B2D07_00745"/>
<reference evidence="2 3" key="1">
    <citation type="journal article" date="2013" name="Genome Announc.">
        <title>Draft genome sequences for three mercury-methylating, sulfate-reducing bacteria.</title>
        <authorList>
            <person name="Brown S.D."/>
            <person name="Hurt R.A.Jr."/>
            <person name="Gilmour C.C."/>
            <person name="Elias D.A."/>
        </authorList>
    </citation>
    <scope>NUCLEOTIDE SEQUENCE [LARGE SCALE GENOMIC DNA]</scope>
    <source>
        <strain evidence="2 3">DSM 2059</strain>
    </source>
</reference>
<feature type="region of interest" description="Disordered" evidence="1">
    <location>
        <begin position="26"/>
        <end position="89"/>
    </location>
</feature>
<evidence type="ECO:0000313" key="2">
    <source>
        <dbReference type="EMBL" id="EPR40822.1"/>
    </source>
</evidence>
<comment type="caution">
    <text evidence="2">The sequence shown here is derived from an EMBL/GenBank/DDBJ whole genome shotgun (WGS) entry which is preliminary data.</text>
</comment>
<dbReference type="OrthoDB" id="9788988at2"/>
<dbReference type="EMBL" id="ATHJ01000080">
    <property type="protein sequence ID" value="EPR40822.1"/>
    <property type="molecule type" value="Genomic_DNA"/>
</dbReference>
<dbReference type="Pfam" id="PF04351">
    <property type="entry name" value="PilP"/>
    <property type="match status" value="1"/>
</dbReference>
<protein>
    <submittedName>
        <fullName evidence="2">Pilus assembly protein PilP</fullName>
    </submittedName>
</protein>
<keyword evidence="3" id="KW-1185">Reference proteome</keyword>
<dbReference type="InterPro" id="IPR007446">
    <property type="entry name" value="PilP"/>
</dbReference>
<gene>
    <name evidence="2" type="ORF">dsmv_2325</name>
</gene>
<evidence type="ECO:0000313" key="3">
    <source>
        <dbReference type="Proteomes" id="UP000014977"/>
    </source>
</evidence>
<dbReference type="eggNOG" id="COG3168">
    <property type="taxonomic scope" value="Bacteria"/>
</dbReference>
<evidence type="ECO:0000256" key="1">
    <source>
        <dbReference type="SAM" id="MobiDB-lite"/>
    </source>
</evidence>
<accession>S7TUT2</accession>
<organism evidence="2 3">
    <name type="scientific">Desulfococcus multivorans DSM 2059</name>
    <dbReference type="NCBI Taxonomy" id="1121405"/>
    <lineage>
        <taxon>Bacteria</taxon>
        <taxon>Pseudomonadati</taxon>
        <taxon>Thermodesulfobacteriota</taxon>
        <taxon>Desulfobacteria</taxon>
        <taxon>Desulfobacterales</taxon>
        <taxon>Desulfococcaceae</taxon>
        <taxon>Desulfococcus</taxon>
    </lineage>
</organism>
<dbReference type="Gene3D" id="2.30.30.830">
    <property type="match status" value="1"/>
</dbReference>
<dbReference type="Proteomes" id="UP000014977">
    <property type="component" value="Unassembled WGS sequence"/>
</dbReference>